<dbReference type="Proteomes" id="UP001189429">
    <property type="component" value="Unassembled WGS sequence"/>
</dbReference>
<comment type="caution">
    <text evidence="2">The sequence shown here is derived from an EMBL/GenBank/DDBJ whole genome shotgun (WGS) entry which is preliminary data.</text>
</comment>
<evidence type="ECO:0000256" key="1">
    <source>
        <dbReference type="SAM" id="MobiDB-lite"/>
    </source>
</evidence>
<organism evidence="2 3">
    <name type="scientific">Prorocentrum cordatum</name>
    <dbReference type="NCBI Taxonomy" id="2364126"/>
    <lineage>
        <taxon>Eukaryota</taxon>
        <taxon>Sar</taxon>
        <taxon>Alveolata</taxon>
        <taxon>Dinophyceae</taxon>
        <taxon>Prorocentrales</taxon>
        <taxon>Prorocentraceae</taxon>
        <taxon>Prorocentrum</taxon>
    </lineage>
</organism>
<evidence type="ECO:0000313" key="2">
    <source>
        <dbReference type="EMBL" id="CAK0910451.1"/>
    </source>
</evidence>
<feature type="region of interest" description="Disordered" evidence="1">
    <location>
        <begin position="348"/>
        <end position="399"/>
    </location>
</feature>
<gene>
    <name evidence="2" type="ORF">PCOR1329_LOCUS84638</name>
</gene>
<keyword evidence="3" id="KW-1185">Reference proteome</keyword>
<protein>
    <recommendedName>
        <fullName evidence="4">HEAT repeat domain-containing protein</fullName>
    </recommendedName>
</protein>
<proteinExistence type="predicted"/>
<name>A0ABN9YCL9_9DINO</name>
<accession>A0ABN9YCL9</accession>
<evidence type="ECO:0000313" key="3">
    <source>
        <dbReference type="Proteomes" id="UP001189429"/>
    </source>
</evidence>
<reference evidence="2" key="1">
    <citation type="submission" date="2023-10" db="EMBL/GenBank/DDBJ databases">
        <authorList>
            <person name="Chen Y."/>
            <person name="Shah S."/>
            <person name="Dougan E. K."/>
            <person name="Thang M."/>
            <person name="Chan C."/>
        </authorList>
    </citation>
    <scope>NUCLEOTIDE SEQUENCE [LARGE SCALE GENOMIC DNA]</scope>
</reference>
<sequence>SVWDLAPTARSVAAPLWAPPEQEVVDLFLGFRWSDMQAKHAAWACRRLVARGKEVSEESWAQPEFEEFVERARAKLAEDRPGPWETGSLLGAVSILEKRFQPIGDLLPLLIRALPEVVQEMSVKSLLRALSSLSHLQPRFPGVKTVVPSLIEQIVARIDAIGDLPRESPPLVRVIRHLGSLELSGPVAKSFLAEAVPRLRGEVLKGMDMRALASLARGLAQLGEQPTELFGEIADLLAERRDDMRKKLDIAIHLPMILGAFARAAVYNDSLLETVATVWMKKGNLRKMKGWTLCMMMWAWPWQSEGETAKVVSNFRSRLQMRFKESSVTDEMVEFAWRGPEAFDEVYPKQPLPKKRRGRADAGAWEDALPASDAWPPSGRGPPGNQASPRTVSFRGGGG</sequence>
<evidence type="ECO:0008006" key="4">
    <source>
        <dbReference type="Google" id="ProtNLM"/>
    </source>
</evidence>
<dbReference type="EMBL" id="CAUYUJ010022398">
    <property type="protein sequence ID" value="CAK0910451.1"/>
    <property type="molecule type" value="Genomic_DNA"/>
</dbReference>
<feature type="non-terminal residue" evidence="2">
    <location>
        <position position="1"/>
    </location>
</feature>